<dbReference type="RefSeq" id="WP_069930227.1">
    <property type="nucleotide sequence ID" value="NZ_MEHI01000001.1"/>
</dbReference>
<gene>
    <name evidence="1" type="ORF">AS594_02925</name>
</gene>
<evidence type="ECO:0000313" key="1">
    <source>
        <dbReference type="EMBL" id="OEJ29188.1"/>
    </source>
</evidence>
<dbReference type="AlphaFoldDB" id="A0A1E5PHZ9"/>
<keyword evidence="2" id="KW-1185">Reference proteome</keyword>
<comment type="caution">
    <text evidence="1">The sequence shown here is derived from an EMBL/GenBank/DDBJ whole genome shotgun (WGS) entry which is preliminary data.</text>
</comment>
<dbReference type="Gene3D" id="3.40.1580.10">
    <property type="entry name" value="SMI1/KNR4-like"/>
    <property type="match status" value="1"/>
</dbReference>
<reference evidence="1 2" key="1">
    <citation type="submission" date="2016-08" db="EMBL/GenBank/DDBJ databases">
        <title>Complete genome sequence of Streptomyces agglomeratus strain 6-3-2, a novel anti-MRSA actinomycete isolated from Wuli of Tebit, China.</title>
        <authorList>
            <person name="Chen X."/>
        </authorList>
    </citation>
    <scope>NUCLEOTIDE SEQUENCE [LARGE SCALE GENOMIC DNA]</scope>
    <source>
        <strain evidence="1 2">6-3-2</strain>
    </source>
</reference>
<protein>
    <recommendedName>
        <fullName evidence="3">Knr4/Smi1-like domain-containing protein</fullName>
    </recommendedName>
</protein>
<accession>A0A1E5PHZ9</accession>
<organism evidence="1 2">
    <name type="scientific">Streptomyces agglomeratus</name>
    <dbReference type="NCBI Taxonomy" id="285458"/>
    <lineage>
        <taxon>Bacteria</taxon>
        <taxon>Bacillati</taxon>
        <taxon>Actinomycetota</taxon>
        <taxon>Actinomycetes</taxon>
        <taxon>Kitasatosporales</taxon>
        <taxon>Streptomycetaceae</taxon>
        <taxon>Streptomyces</taxon>
    </lineage>
</organism>
<dbReference type="OrthoDB" id="5572373at2"/>
<dbReference type="EMBL" id="MEHJ01000001">
    <property type="protein sequence ID" value="OEJ29188.1"/>
    <property type="molecule type" value="Genomic_DNA"/>
</dbReference>
<name>A0A1E5PHZ9_9ACTN</name>
<sequence length="190" mass="20560">MDDALIGTQVPHRRLTDPASAIQALDRAIPGLPALRRTGPAGIDWERVETGLGVRLPSDYKLLGDTYPSLAFGDFLFVGFPAPGREKAWAEDSDDLEILAEWCADAETSLPLRPFPAPGGLLPWATSYSGDYFLWTTAGAGSDEWTVTVASRNGDWWHYEAGAVQFLADLISGSLEPWGLPTVRPSVKGC</sequence>
<dbReference type="SUPFAM" id="SSF160631">
    <property type="entry name" value="SMI1/KNR4-like"/>
    <property type="match status" value="1"/>
</dbReference>
<dbReference type="Proteomes" id="UP000095759">
    <property type="component" value="Unassembled WGS sequence"/>
</dbReference>
<dbReference type="InterPro" id="IPR037883">
    <property type="entry name" value="Knr4/Smi1-like_sf"/>
</dbReference>
<evidence type="ECO:0008006" key="3">
    <source>
        <dbReference type="Google" id="ProtNLM"/>
    </source>
</evidence>
<dbReference type="Pfam" id="PF14568">
    <property type="entry name" value="SUKH_6"/>
    <property type="match status" value="1"/>
</dbReference>
<evidence type="ECO:0000313" key="2">
    <source>
        <dbReference type="Proteomes" id="UP000095759"/>
    </source>
</evidence>
<proteinExistence type="predicted"/>